<reference evidence="2" key="1">
    <citation type="submission" date="2016-11" db="UniProtKB">
        <authorList>
            <consortium name="WormBaseParasite"/>
        </authorList>
    </citation>
    <scope>IDENTIFICATION</scope>
</reference>
<proteinExistence type="predicted"/>
<dbReference type="Proteomes" id="UP000095287">
    <property type="component" value="Unplaced"/>
</dbReference>
<name>A0A1I7YM43_9BILA</name>
<sequence length="265" mass="29728">MKCSQDSLAFGGAHISPLFSTGNKNVTLTCSAKKEEFAFFTFNNNNDRKLTTRTSAKTVLQCVDGKWKSAELDYPVTKVTCGEEVKCKACSLETLKAKTRGSLKHESTECFNATLTCTKNETLLLNGKLQTEPSVSFFCEGSDGWVTRIKETGVALQSAQCVPKNSDTLCNTENIRRNRTGPGTIKEYRSEWTLSCPPKENKFVHFSVNGMQVTNRSREEQFLDLHCSDNKWMFNNGEVTLNVTDVDCKYEGCRTNKIVFRICNI</sequence>
<dbReference type="AlphaFoldDB" id="A0A1I7YM43"/>
<dbReference type="WBParaSite" id="L893_g17732.t1">
    <property type="protein sequence ID" value="L893_g17732.t1"/>
    <property type="gene ID" value="L893_g17732"/>
</dbReference>
<organism evidence="1 2">
    <name type="scientific">Steinernema glaseri</name>
    <dbReference type="NCBI Taxonomy" id="37863"/>
    <lineage>
        <taxon>Eukaryota</taxon>
        <taxon>Metazoa</taxon>
        <taxon>Ecdysozoa</taxon>
        <taxon>Nematoda</taxon>
        <taxon>Chromadorea</taxon>
        <taxon>Rhabditida</taxon>
        <taxon>Tylenchina</taxon>
        <taxon>Panagrolaimomorpha</taxon>
        <taxon>Strongyloidoidea</taxon>
        <taxon>Steinernematidae</taxon>
        <taxon>Steinernema</taxon>
    </lineage>
</organism>
<evidence type="ECO:0000313" key="1">
    <source>
        <dbReference type="Proteomes" id="UP000095287"/>
    </source>
</evidence>
<protein>
    <submittedName>
        <fullName evidence="2">C6 domain-containing protein</fullName>
    </submittedName>
</protein>
<accession>A0A1I7YM43</accession>
<keyword evidence="1" id="KW-1185">Reference proteome</keyword>
<evidence type="ECO:0000313" key="2">
    <source>
        <dbReference type="WBParaSite" id="L893_g17732.t1"/>
    </source>
</evidence>